<sequence length="171" mass="18886">MLLRKTSVLLLIFFATLIFAQSIDEEERVHVGEGSANGITDDEDSDLEGSSLPPDTYYATTPQLRQKFPSSTARMDTTTTKIITFTKAADDIVTSSRSVIEVTTSSDSRPSVPFSESSFFGMRTALIILGSITVLLLILISAIIFYKWPIVNKKQAYRPGQRESPDALLKD</sequence>
<dbReference type="InParanoid" id="A8XRA0"/>
<dbReference type="eggNOG" id="ENOG502TH0U">
    <property type="taxonomic scope" value="Eukaryota"/>
</dbReference>
<keyword evidence="1" id="KW-0812">Transmembrane</keyword>
<organism evidence="3 4">
    <name type="scientific">Caenorhabditis briggsae</name>
    <dbReference type="NCBI Taxonomy" id="6238"/>
    <lineage>
        <taxon>Eukaryota</taxon>
        <taxon>Metazoa</taxon>
        <taxon>Ecdysozoa</taxon>
        <taxon>Nematoda</taxon>
        <taxon>Chromadorea</taxon>
        <taxon>Rhabditida</taxon>
        <taxon>Rhabditina</taxon>
        <taxon>Rhabditomorpha</taxon>
        <taxon>Rhabditoidea</taxon>
        <taxon>Rhabditidae</taxon>
        <taxon>Peloderinae</taxon>
        <taxon>Caenorhabditis</taxon>
    </lineage>
</organism>
<dbReference type="WormBase" id="CBG17577">
    <property type="protein sequence ID" value="CBP45666"/>
    <property type="gene ID" value="WBGene00037166"/>
</dbReference>
<dbReference type="HOGENOM" id="CLU_1620555_0_0_1"/>
<feature type="signal peptide" evidence="2">
    <location>
        <begin position="1"/>
        <end position="20"/>
    </location>
</feature>
<dbReference type="AlphaFoldDB" id="A8XRA0"/>
<keyword evidence="2" id="KW-0732">Signal</keyword>
<evidence type="ECO:0000256" key="1">
    <source>
        <dbReference type="SAM" id="Phobius"/>
    </source>
</evidence>
<gene>
    <name evidence="3 5" type="ORF">CBG17577</name>
    <name evidence="3" type="ORF">CBG_17577</name>
</gene>
<dbReference type="RefSeq" id="XP_045096248.1">
    <property type="nucleotide sequence ID" value="XM_045239244.1"/>
</dbReference>
<evidence type="ECO:0000256" key="2">
    <source>
        <dbReference type="SAM" id="SignalP"/>
    </source>
</evidence>
<accession>A8XRA0</accession>
<evidence type="ECO:0000313" key="3">
    <source>
        <dbReference type="EMBL" id="CAP35197.2"/>
    </source>
</evidence>
<dbReference type="EMBL" id="HE600959">
    <property type="protein sequence ID" value="CAP35197.2"/>
    <property type="molecule type" value="Genomic_DNA"/>
</dbReference>
<reference evidence="3 4" key="2">
    <citation type="journal article" date="2011" name="PLoS Genet.">
        <title>Caenorhabditis briggsae recombinant inbred line genotypes reveal inter-strain incompatibility and the evolution of recombination.</title>
        <authorList>
            <person name="Ross J.A."/>
            <person name="Koboldt D.C."/>
            <person name="Staisch J.E."/>
            <person name="Chamberlin H.M."/>
            <person name="Gupta B.P."/>
            <person name="Miller R.D."/>
            <person name="Baird S.E."/>
            <person name="Haag E.S."/>
        </authorList>
    </citation>
    <scope>NUCLEOTIDE SEQUENCE [LARGE SCALE GENOMIC DNA]</scope>
    <source>
        <strain evidence="3 4">AF16</strain>
    </source>
</reference>
<evidence type="ECO:0000313" key="5">
    <source>
        <dbReference type="WormBase" id="CBG17577"/>
    </source>
</evidence>
<keyword evidence="1" id="KW-0472">Membrane</keyword>
<dbReference type="KEGG" id="cbr:CBG_17577"/>
<dbReference type="CTD" id="8586092"/>
<reference evidence="3 4" key="1">
    <citation type="journal article" date="2003" name="PLoS Biol.">
        <title>The genome sequence of Caenorhabditis briggsae: a platform for comparative genomics.</title>
        <authorList>
            <person name="Stein L.D."/>
            <person name="Bao Z."/>
            <person name="Blasiar D."/>
            <person name="Blumenthal T."/>
            <person name="Brent M.R."/>
            <person name="Chen N."/>
            <person name="Chinwalla A."/>
            <person name="Clarke L."/>
            <person name="Clee C."/>
            <person name="Coghlan A."/>
            <person name="Coulson A."/>
            <person name="D'Eustachio P."/>
            <person name="Fitch D.H."/>
            <person name="Fulton L.A."/>
            <person name="Fulton R.E."/>
            <person name="Griffiths-Jones S."/>
            <person name="Harris T.W."/>
            <person name="Hillier L.W."/>
            <person name="Kamath R."/>
            <person name="Kuwabara P.E."/>
            <person name="Mardis E.R."/>
            <person name="Marra M.A."/>
            <person name="Miner T.L."/>
            <person name="Minx P."/>
            <person name="Mullikin J.C."/>
            <person name="Plumb R.W."/>
            <person name="Rogers J."/>
            <person name="Schein J.E."/>
            <person name="Sohrmann M."/>
            <person name="Spieth J."/>
            <person name="Stajich J.E."/>
            <person name="Wei C."/>
            <person name="Willey D."/>
            <person name="Wilson R.K."/>
            <person name="Durbin R."/>
            <person name="Waterston R.H."/>
        </authorList>
    </citation>
    <scope>NUCLEOTIDE SEQUENCE [LARGE SCALE GENOMIC DNA]</scope>
    <source>
        <strain evidence="3 4">AF16</strain>
    </source>
</reference>
<feature type="chain" id="PRO_5002733591" evidence="2">
    <location>
        <begin position="21"/>
        <end position="171"/>
    </location>
</feature>
<proteinExistence type="predicted"/>
<protein>
    <submittedName>
        <fullName evidence="3">Protein CBG17577</fullName>
    </submittedName>
</protein>
<name>A8XRA0_CAEBR</name>
<dbReference type="FunCoup" id="A8XRA0">
    <property type="interactions" value="42"/>
</dbReference>
<keyword evidence="4" id="KW-1185">Reference proteome</keyword>
<dbReference type="GeneID" id="8586092"/>
<feature type="transmembrane region" description="Helical" evidence="1">
    <location>
        <begin position="125"/>
        <end position="146"/>
    </location>
</feature>
<keyword evidence="1" id="KW-1133">Transmembrane helix</keyword>
<dbReference type="OMA" id="NKKQAYR"/>
<dbReference type="Proteomes" id="UP000008549">
    <property type="component" value="Unassembled WGS sequence"/>
</dbReference>
<evidence type="ECO:0000313" key="4">
    <source>
        <dbReference type="Proteomes" id="UP000008549"/>
    </source>
</evidence>